<evidence type="ECO:0008006" key="5">
    <source>
        <dbReference type="Google" id="ProtNLM"/>
    </source>
</evidence>
<dbReference type="RefSeq" id="XP_005839513.1">
    <property type="nucleotide sequence ID" value="XM_005839456.1"/>
</dbReference>
<keyword evidence="1" id="KW-0732">Signal</keyword>
<dbReference type="GeneID" id="17309243"/>
<protein>
    <recommendedName>
        <fullName evidence="5">Secreted protein</fullName>
    </recommendedName>
</protein>
<proteinExistence type="predicted"/>
<reference evidence="4" key="2">
    <citation type="submission" date="2012-11" db="EMBL/GenBank/DDBJ databases">
        <authorList>
            <person name="Kuo A."/>
            <person name="Curtis B.A."/>
            <person name="Tanifuji G."/>
            <person name="Burki F."/>
            <person name="Gruber A."/>
            <person name="Irimia M."/>
            <person name="Maruyama S."/>
            <person name="Arias M.C."/>
            <person name="Ball S.G."/>
            <person name="Gile G.H."/>
            <person name="Hirakawa Y."/>
            <person name="Hopkins J.F."/>
            <person name="Rensing S.A."/>
            <person name="Schmutz J."/>
            <person name="Symeonidi A."/>
            <person name="Elias M."/>
            <person name="Eveleigh R.J."/>
            <person name="Herman E.K."/>
            <person name="Klute M.J."/>
            <person name="Nakayama T."/>
            <person name="Obornik M."/>
            <person name="Reyes-Prieto A."/>
            <person name="Armbrust E.V."/>
            <person name="Aves S.J."/>
            <person name="Beiko R.G."/>
            <person name="Coutinho P."/>
            <person name="Dacks J.B."/>
            <person name="Durnford D.G."/>
            <person name="Fast N.M."/>
            <person name="Green B.R."/>
            <person name="Grisdale C."/>
            <person name="Hempe F."/>
            <person name="Henrissat B."/>
            <person name="Hoppner M.P."/>
            <person name="Ishida K.-I."/>
            <person name="Kim E."/>
            <person name="Koreny L."/>
            <person name="Kroth P.G."/>
            <person name="Liu Y."/>
            <person name="Malik S.-B."/>
            <person name="Maier U.G."/>
            <person name="McRose D."/>
            <person name="Mock T."/>
            <person name="Neilson J.A."/>
            <person name="Onodera N.T."/>
            <person name="Poole A.M."/>
            <person name="Pritham E.J."/>
            <person name="Richards T.A."/>
            <person name="Rocap G."/>
            <person name="Roy S.W."/>
            <person name="Sarai C."/>
            <person name="Schaack S."/>
            <person name="Shirato S."/>
            <person name="Slamovits C.H."/>
            <person name="Spencer D.F."/>
            <person name="Suzuki S."/>
            <person name="Worden A.Z."/>
            <person name="Zauner S."/>
            <person name="Barry K."/>
            <person name="Bell C."/>
            <person name="Bharti A.K."/>
            <person name="Crow J.A."/>
            <person name="Grimwood J."/>
            <person name="Kramer R."/>
            <person name="Lindquist E."/>
            <person name="Lucas S."/>
            <person name="Salamov A."/>
            <person name="McFadden G.I."/>
            <person name="Lane C.E."/>
            <person name="Keeling P.J."/>
            <person name="Gray M.W."/>
            <person name="Grigoriev I.V."/>
            <person name="Archibald J.M."/>
        </authorList>
    </citation>
    <scope>NUCLEOTIDE SEQUENCE</scope>
    <source>
        <strain evidence="4">CCMP2712</strain>
    </source>
</reference>
<dbReference type="AlphaFoldDB" id="L1JWQ1"/>
<dbReference type="EnsemblProtists" id="EKX52533">
    <property type="protein sequence ID" value="EKX52533"/>
    <property type="gene ID" value="GUITHDRAFT_150578"/>
</dbReference>
<keyword evidence="4" id="KW-1185">Reference proteome</keyword>
<reference evidence="3" key="3">
    <citation type="submission" date="2015-06" db="UniProtKB">
        <authorList>
            <consortium name="EnsemblProtists"/>
        </authorList>
    </citation>
    <scope>IDENTIFICATION</scope>
</reference>
<sequence>MATILPLLPHLLQLLLHLLQLLQLQLQLLPHPLTRLPLPHLPLRLALQQLNPTLRAHQLPRPVQVKHPVLRCNRKKSQLMCSSLRCSCRFHPRTLVQQRG</sequence>
<dbReference type="Proteomes" id="UP000011087">
    <property type="component" value="Unassembled WGS sequence"/>
</dbReference>
<organism evidence="2">
    <name type="scientific">Guillardia theta (strain CCMP2712)</name>
    <name type="common">Cryptophyte</name>
    <dbReference type="NCBI Taxonomy" id="905079"/>
    <lineage>
        <taxon>Eukaryota</taxon>
        <taxon>Cryptophyceae</taxon>
        <taxon>Pyrenomonadales</taxon>
        <taxon>Geminigeraceae</taxon>
        <taxon>Guillardia</taxon>
    </lineage>
</organism>
<dbReference type="HOGENOM" id="CLU_2311543_0_0_1"/>
<accession>L1JWQ1</accession>
<gene>
    <name evidence="2" type="ORF">GUITHDRAFT_150578</name>
</gene>
<evidence type="ECO:0000256" key="1">
    <source>
        <dbReference type="SAM" id="SignalP"/>
    </source>
</evidence>
<feature type="signal peptide" evidence="1">
    <location>
        <begin position="1"/>
        <end position="24"/>
    </location>
</feature>
<dbReference type="EMBL" id="JH992972">
    <property type="protein sequence ID" value="EKX52533.1"/>
    <property type="molecule type" value="Genomic_DNA"/>
</dbReference>
<evidence type="ECO:0000313" key="3">
    <source>
        <dbReference type="EnsemblProtists" id="EKX52533"/>
    </source>
</evidence>
<dbReference type="KEGG" id="gtt:GUITHDRAFT_150578"/>
<name>L1JWQ1_GUITC</name>
<dbReference type="PaxDb" id="55529-EKX52533"/>
<feature type="chain" id="PRO_5008771874" description="Secreted protein" evidence="1">
    <location>
        <begin position="25"/>
        <end position="100"/>
    </location>
</feature>
<evidence type="ECO:0000313" key="2">
    <source>
        <dbReference type="EMBL" id="EKX52533.1"/>
    </source>
</evidence>
<reference evidence="2 4" key="1">
    <citation type="journal article" date="2012" name="Nature">
        <title>Algal genomes reveal evolutionary mosaicism and the fate of nucleomorphs.</title>
        <authorList>
            <consortium name="DOE Joint Genome Institute"/>
            <person name="Curtis B.A."/>
            <person name="Tanifuji G."/>
            <person name="Burki F."/>
            <person name="Gruber A."/>
            <person name="Irimia M."/>
            <person name="Maruyama S."/>
            <person name="Arias M.C."/>
            <person name="Ball S.G."/>
            <person name="Gile G.H."/>
            <person name="Hirakawa Y."/>
            <person name="Hopkins J.F."/>
            <person name="Kuo A."/>
            <person name="Rensing S.A."/>
            <person name="Schmutz J."/>
            <person name="Symeonidi A."/>
            <person name="Elias M."/>
            <person name="Eveleigh R.J."/>
            <person name="Herman E.K."/>
            <person name="Klute M.J."/>
            <person name="Nakayama T."/>
            <person name="Obornik M."/>
            <person name="Reyes-Prieto A."/>
            <person name="Armbrust E.V."/>
            <person name="Aves S.J."/>
            <person name="Beiko R.G."/>
            <person name="Coutinho P."/>
            <person name="Dacks J.B."/>
            <person name="Durnford D.G."/>
            <person name="Fast N.M."/>
            <person name="Green B.R."/>
            <person name="Grisdale C.J."/>
            <person name="Hempel F."/>
            <person name="Henrissat B."/>
            <person name="Hoppner M.P."/>
            <person name="Ishida K."/>
            <person name="Kim E."/>
            <person name="Koreny L."/>
            <person name="Kroth P.G."/>
            <person name="Liu Y."/>
            <person name="Malik S.B."/>
            <person name="Maier U.G."/>
            <person name="McRose D."/>
            <person name="Mock T."/>
            <person name="Neilson J.A."/>
            <person name="Onodera N.T."/>
            <person name="Poole A.M."/>
            <person name="Pritham E.J."/>
            <person name="Richards T.A."/>
            <person name="Rocap G."/>
            <person name="Roy S.W."/>
            <person name="Sarai C."/>
            <person name="Schaack S."/>
            <person name="Shirato S."/>
            <person name="Slamovits C.H."/>
            <person name="Spencer D.F."/>
            <person name="Suzuki S."/>
            <person name="Worden A.Z."/>
            <person name="Zauner S."/>
            <person name="Barry K."/>
            <person name="Bell C."/>
            <person name="Bharti A.K."/>
            <person name="Crow J.A."/>
            <person name="Grimwood J."/>
            <person name="Kramer R."/>
            <person name="Lindquist E."/>
            <person name="Lucas S."/>
            <person name="Salamov A."/>
            <person name="McFadden G.I."/>
            <person name="Lane C.E."/>
            <person name="Keeling P.J."/>
            <person name="Gray M.W."/>
            <person name="Grigoriev I.V."/>
            <person name="Archibald J.M."/>
        </authorList>
    </citation>
    <scope>NUCLEOTIDE SEQUENCE</scope>
    <source>
        <strain evidence="2 4">CCMP2712</strain>
    </source>
</reference>
<evidence type="ECO:0000313" key="4">
    <source>
        <dbReference type="Proteomes" id="UP000011087"/>
    </source>
</evidence>